<dbReference type="Gene3D" id="2.60.120.10">
    <property type="entry name" value="Jelly Rolls"/>
    <property type="match status" value="1"/>
</dbReference>
<dbReference type="InterPro" id="IPR046058">
    <property type="entry name" value="WbuC_cupin"/>
</dbReference>
<dbReference type="eggNOG" id="COG0662">
    <property type="taxonomic scope" value="Bacteria"/>
</dbReference>
<dbReference type="SUPFAM" id="SSF51182">
    <property type="entry name" value="RmlC-like cupins"/>
    <property type="match status" value="1"/>
</dbReference>
<dbReference type="AlphaFoldDB" id="A6DHG6"/>
<organism evidence="2 3">
    <name type="scientific">Lentisphaera araneosa HTCC2155</name>
    <dbReference type="NCBI Taxonomy" id="313628"/>
    <lineage>
        <taxon>Bacteria</taxon>
        <taxon>Pseudomonadati</taxon>
        <taxon>Lentisphaerota</taxon>
        <taxon>Lentisphaeria</taxon>
        <taxon>Lentisphaerales</taxon>
        <taxon>Lentisphaeraceae</taxon>
        <taxon>Lentisphaera</taxon>
    </lineage>
</organism>
<dbReference type="EMBL" id="ABCK01000003">
    <property type="protein sequence ID" value="EDM29049.1"/>
    <property type="molecule type" value="Genomic_DNA"/>
</dbReference>
<dbReference type="InterPro" id="IPR027565">
    <property type="entry name" value="Cupin_WbuC"/>
</dbReference>
<dbReference type="Pfam" id="PF19480">
    <property type="entry name" value="DUF6016"/>
    <property type="match status" value="1"/>
</dbReference>
<comment type="caution">
    <text evidence="2">The sequence shown here is derived from an EMBL/GenBank/DDBJ whole genome shotgun (WGS) entry which is preliminary data.</text>
</comment>
<gene>
    <name evidence="2" type="ORF">LNTAR_14572</name>
</gene>
<reference evidence="2 3" key="1">
    <citation type="journal article" date="2010" name="J. Bacteriol.">
        <title>Genome sequence of Lentisphaera araneosa HTCC2155T, the type species of the order Lentisphaerales in the phylum Lentisphaerae.</title>
        <authorList>
            <person name="Thrash J.C."/>
            <person name="Cho J.C."/>
            <person name="Vergin K.L."/>
            <person name="Morris R.M."/>
            <person name="Giovannoni S.J."/>
        </authorList>
    </citation>
    <scope>NUCLEOTIDE SEQUENCE [LARGE SCALE GENOMIC DNA]</scope>
    <source>
        <strain evidence="2 3">HTCC2155</strain>
    </source>
</reference>
<dbReference type="InterPro" id="IPR014710">
    <property type="entry name" value="RmlC-like_jellyroll"/>
</dbReference>
<evidence type="ECO:0000313" key="2">
    <source>
        <dbReference type="EMBL" id="EDM29049.1"/>
    </source>
</evidence>
<evidence type="ECO:0000313" key="3">
    <source>
        <dbReference type="Proteomes" id="UP000004947"/>
    </source>
</evidence>
<evidence type="ECO:0000259" key="1">
    <source>
        <dbReference type="Pfam" id="PF19480"/>
    </source>
</evidence>
<accession>A6DHG6</accession>
<dbReference type="Proteomes" id="UP000004947">
    <property type="component" value="Unassembled WGS sequence"/>
</dbReference>
<dbReference type="CDD" id="cd07005">
    <property type="entry name" value="cupin_WbuC-like"/>
    <property type="match status" value="1"/>
</dbReference>
<sequence length="152" mass="17358">MIKLEVAANKSARKRAHLNLHDSFEDPIQRICIAIDQESYIPPHMYPQKEKWEMIVAVKGRAAVLFFDELSCITKKVELGLKSELHAIQIPAGTWHSIVPLDPVTIIMKIKQGPYNPEQVTYFAEWAPSEKGKHQAIREWYRSAQVGTSFTS</sequence>
<dbReference type="NCBIfam" id="TIGR04366">
    <property type="entry name" value="cupin_WbuC"/>
    <property type="match status" value="1"/>
</dbReference>
<proteinExistence type="predicted"/>
<feature type="domain" description="Cupin fold metalloprotein WbuC cupin" evidence="1">
    <location>
        <begin position="4"/>
        <end position="79"/>
    </location>
</feature>
<keyword evidence="3" id="KW-1185">Reference proteome</keyword>
<protein>
    <recommendedName>
        <fullName evidence="1">Cupin fold metalloprotein WbuC cupin domain-containing protein</fullName>
    </recommendedName>
</protein>
<name>A6DHG6_9BACT</name>
<dbReference type="OrthoDB" id="981227at2"/>
<dbReference type="STRING" id="313628.LNTAR_14572"/>
<dbReference type="InterPro" id="IPR011051">
    <property type="entry name" value="RmlC_Cupin_sf"/>
</dbReference>